<accession>A0A9W8MV44</accession>
<name>A0A9W8MV44_9AGAR</name>
<feature type="compositionally biased region" description="Polar residues" evidence="1">
    <location>
        <begin position="90"/>
        <end position="106"/>
    </location>
</feature>
<evidence type="ECO:0000256" key="1">
    <source>
        <dbReference type="SAM" id="MobiDB-lite"/>
    </source>
</evidence>
<dbReference type="Proteomes" id="UP001148786">
    <property type="component" value="Unassembled WGS sequence"/>
</dbReference>
<protein>
    <submittedName>
        <fullName evidence="2">Uncharacterized protein</fullName>
    </submittedName>
</protein>
<reference evidence="2" key="1">
    <citation type="submission" date="2022-07" db="EMBL/GenBank/DDBJ databases">
        <title>Genome Sequence of Agrocybe chaxingu.</title>
        <authorList>
            <person name="Buettner E."/>
        </authorList>
    </citation>
    <scope>NUCLEOTIDE SEQUENCE</scope>
    <source>
        <strain evidence="2">MP-N11</strain>
    </source>
</reference>
<keyword evidence="3" id="KW-1185">Reference proteome</keyword>
<feature type="compositionally biased region" description="Basic and acidic residues" evidence="1">
    <location>
        <begin position="143"/>
        <end position="152"/>
    </location>
</feature>
<dbReference type="OrthoDB" id="3269398at2759"/>
<proteinExistence type="predicted"/>
<feature type="region of interest" description="Disordered" evidence="1">
    <location>
        <begin position="89"/>
        <end position="167"/>
    </location>
</feature>
<feature type="region of interest" description="Disordered" evidence="1">
    <location>
        <begin position="495"/>
        <end position="532"/>
    </location>
</feature>
<evidence type="ECO:0000313" key="3">
    <source>
        <dbReference type="Proteomes" id="UP001148786"/>
    </source>
</evidence>
<dbReference type="AlphaFoldDB" id="A0A9W8MV44"/>
<organism evidence="2 3">
    <name type="scientific">Agrocybe chaxingu</name>
    <dbReference type="NCBI Taxonomy" id="84603"/>
    <lineage>
        <taxon>Eukaryota</taxon>
        <taxon>Fungi</taxon>
        <taxon>Dikarya</taxon>
        <taxon>Basidiomycota</taxon>
        <taxon>Agaricomycotina</taxon>
        <taxon>Agaricomycetes</taxon>
        <taxon>Agaricomycetidae</taxon>
        <taxon>Agaricales</taxon>
        <taxon>Agaricineae</taxon>
        <taxon>Strophariaceae</taxon>
        <taxon>Agrocybe</taxon>
    </lineage>
</organism>
<feature type="region of interest" description="Disordered" evidence="1">
    <location>
        <begin position="1"/>
        <end position="72"/>
    </location>
</feature>
<feature type="compositionally biased region" description="Polar residues" evidence="1">
    <location>
        <begin position="1"/>
        <end position="29"/>
    </location>
</feature>
<gene>
    <name evidence="2" type="ORF">NLJ89_g7790</name>
</gene>
<sequence>MTPPKSSNRESILLQNPGSTIQGNLTSVEHLTEESSRDTRHLSFGHVKSDSSGDENVGVDETPRKARESTSWISSRDWDNQQYKDFVARTGSSARSQTSYSFTISQDGPGMESQPQVNPTRRRVSENHVASRETHRTRISGEIQEHRRDKSASAHKTGQPPTLPKLHHAEDHSWLKGLAVQFLVDQEGFRAAQPSFKFSGTARLRSSPEVKFPDTLMAQFRPISRQSFHFHHAPFESPPILRRVTLNDDETHDYVSKQAHLTLKSNGVYVVYGHELFASDHASEPVKLHWQFEYFVDNRRVDASNSKRDMEGEKMLTPLTFSCSPNLLLPAQAKRINIMHVFKKGVGAKLMAEKMLPPGVARAPAHPAPATGLGILVSSQTEAHLPDFLSSKSVWNLHKRGQSHAVKPSDVQHLHGNRHHRVNTSPDSKPHSKHRRASSAGEHLHSRSIASRLSDHIMPRHRRDSSQGVAIVHAPPTNRHIIPPAQLAYMLDVSSKENLPPAPPPPKFERHSSEFIPLTPRPRHASQLSRGR</sequence>
<comment type="caution">
    <text evidence="2">The sequence shown here is derived from an EMBL/GenBank/DDBJ whole genome shotgun (WGS) entry which is preliminary data.</text>
</comment>
<feature type="region of interest" description="Disordered" evidence="1">
    <location>
        <begin position="399"/>
        <end position="467"/>
    </location>
</feature>
<feature type="compositionally biased region" description="Basic and acidic residues" evidence="1">
    <location>
        <begin position="30"/>
        <end position="51"/>
    </location>
</feature>
<evidence type="ECO:0000313" key="2">
    <source>
        <dbReference type="EMBL" id="KAJ3504712.1"/>
    </source>
</evidence>
<feature type="compositionally biased region" description="Basic and acidic residues" evidence="1">
    <location>
        <begin position="123"/>
        <end position="136"/>
    </location>
</feature>
<dbReference type="EMBL" id="JANKHO010000973">
    <property type="protein sequence ID" value="KAJ3504712.1"/>
    <property type="molecule type" value="Genomic_DNA"/>
</dbReference>